<evidence type="ECO:0000256" key="2">
    <source>
        <dbReference type="SAM" id="Phobius"/>
    </source>
</evidence>
<dbReference type="Proteomes" id="UP000054018">
    <property type="component" value="Unassembled WGS sequence"/>
</dbReference>
<feature type="signal peptide" evidence="3">
    <location>
        <begin position="1"/>
        <end position="21"/>
    </location>
</feature>
<feature type="chain" id="PRO_5002223740" evidence="3">
    <location>
        <begin position="22"/>
        <end position="238"/>
    </location>
</feature>
<keyword evidence="2" id="KW-0812">Transmembrane</keyword>
<proteinExistence type="predicted"/>
<reference evidence="5" key="2">
    <citation type="submission" date="2015-01" db="EMBL/GenBank/DDBJ databases">
        <title>Evolutionary Origins and Diversification of the Mycorrhizal Mutualists.</title>
        <authorList>
            <consortium name="DOE Joint Genome Institute"/>
            <consortium name="Mycorrhizal Genomics Consortium"/>
            <person name="Kohler A."/>
            <person name="Kuo A."/>
            <person name="Nagy L.G."/>
            <person name="Floudas D."/>
            <person name="Copeland A."/>
            <person name="Barry K.W."/>
            <person name="Cichocki N."/>
            <person name="Veneault-Fourrey C."/>
            <person name="LaButti K."/>
            <person name="Lindquist E.A."/>
            <person name="Lipzen A."/>
            <person name="Lundell T."/>
            <person name="Morin E."/>
            <person name="Murat C."/>
            <person name="Riley R."/>
            <person name="Ohm R."/>
            <person name="Sun H."/>
            <person name="Tunlid A."/>
            <person name="Henrissat B."/>
            <person name="Grigoriev I.V."/>
            <person name="Hibbett D.S."/>
            <person name="Martin F."/>
        </authorList>
    </citation>
    <scope>NUCLEOTIDE SEQUENCE [LARGE SCALE GENOMIC DNA]</scope>
    <source>
        <strain evidence="5">441</strain>
    </source>
</reference>
<dbReference type="PANTHER" id="PTHR12266">
    <property type="entry name" value="NA+/CA2+ K+ INDEPENDENT EXCHANGER"/>
    <property type="match status" value="1"/>
</dbReference>
<keyword evidence="1" id="KW-0813">Transport</keyword>
<dbReference type="PANTHER" id="PTHR12266:SF0">
    <property type="entry name" value="MITOCHONDRIAL SODIUM_CALCIUM EXCHANGER PROTEIN"/>
    <property type="match status" value="1"/>
</dbReference>
<dbReference type="OrthoDB" id="407410at2759"/>
<protein>
    <submittedName>
        <fullName evidence="4">Uncharacterized protein</fullName>
    </submittedName>
</protein>
<gene>
    <name evidence="4" type="ORF">PISMIDRAFT_12466</name>
</gene>
<dbReference type="GO" id="GO:0008324">
    <property type="term" value="F:monoatomic cation transmembrane transporter activity"/>
    <property type="evidence" value="ECO:0007669"/>
    <property type="project" value="TreeGrafter"/>
</dbReference>
<sequence>MSSRTAATILFICLFVQCVLLSRSRHARVPQEYQLVSALSKQLDHPQCHPLDFRTQAAQCLHVKQECPTSDTVLSLPYLQTYFCSDLSLRPLIFTTLLLWLFFLFSTLGISDFFTPNLATIAQFLGLNENVSCAHLSPKTANRKKARDRARSLKASSFFVLLSSPINSNASTDIELYIPPLAFYAYKYEHNMTYQIGQYARVLYRMSHSGLETEQKSLPAHYKAKVHDSKSTEALNMT</sequence>
<keyword evidence="3" id="KW-0732">Signal</keyword>
<organism evidence="4 5">
    <name type="scientific">Pisolithus microcarpus 441</name>
    <dbReference type="NCBI Taxonomy" id="765257"/>
    <lineage>
        <taxon>Eukaryota</taxon>
        <taxon>Fungi</taxon>
        <taxon>Dikarya</taxon>
        <taxon>Basidiomycota</taxon>
        <taxon>Agaricomycotina</taxon>
        <taxon>Agaricomycetes</taxon>
        <taxon>Agaricomycetidae</taxon>
        <taxon>Boletales</taxon>
        <taxon>Sclerodermatineae</taxon>
        <taxon>Pisolithaceae</taxon>
        <taxon>Pisolithus</taxon>
    </lineage>
</organism>
<dbReference type="AlphaFoldDB" id="A0A0C9ZN35"/>
<dbReference type="InterPro" id="IPR051359">
    <property type="entry name" value="CaCA_antiporter"/>
</dbReference>
<evidence type="ECO:0000313" key="4">
    <source>
        <dbReference type="EMBL" id="KIK21228.1"/>
    </source>
</evidence>
<dbReference type="STRING" id="765257.A0A0C9ZN35"/>
<name>A0A0C9ZN35_9AGAM</name>
<evidence type="ECO:0000256" key="3">
    <source>
        <dbReference type="SAM" id="SignalP"/>
    </source>
</evidence>
<evidence type="ECO:0000256" key="1">
    <source>
        <dbReference type="ARBA" id="ARBA00022448"/>
    </source>
</evidence>
<keyword evidence="2" id="KW-1133">Transmembrane helix</keyword>
<feature type="transmembrane region" description="Helical" evidence="2">
    <location>
        <begin position="92"/>
        <end position="114"/>
    </location>
</feature>
<dbReference type="EMBL" id="KN833754">
    <property type="protein sequence ID" value="KIK21228.1"/>
    <property type="molecule type" value="Genomic_DNA"/>
</dbReference>
<keyword evidence="5" id="KW-1185">Reference proteome</keyword>
<evidence type="ECO:0000313" key="5">
    <source>
        <dbReference type="Proteomes" id="UP000054018"/>
    </source>
</evidence>
<accession>A0A0C9ZN35</accession>
<dbReference type="HOGENOM" id="CLU_1166246_0_0_1"/>
<reference evidence="4 5" key="1">
    <citation type="submission" date="2014-04" db="EMBL/GenBank/DDBJ databases">
        <authorList>
            <consortium name="DOE Joint Genome Institute"/>
            <person name="Kuo A."/>
            <person name="Kohler A."/>
            <person name="Costa M.D."/>
            <person name="Nagy L.G."/>
            <person name="Floudas D."/>
            <person name="Copeland A."/>
            <person name="Barry K.W."/>
            <person name="Cichocki N."/>
            <person name="Veneault-Fourrey C."/>
            <person name="LaButti K."/>
            <person name="Lindquist E.A."/>
            <person name="Lipzen A."/>
            <person name="Lundell T."/>
            <person name="Morin E."/>
            <person name="Murat C."/>
            <person name="Sun H."/>
            <person name="Tunlid A."/>
            <person name="Henrissat B."/>
            <person name="Grigoriev I.V."/>
            <person name="Hibbett D.S."/>
            <person name="Martin F."/>
            <person name="Nordberg H.P."/>
            <person name="Cantor M.N."/>
            <person name="Hua S.X."/>
        </authorList>
    </citation>
    <scope>NUCLEOTIDE SEQUENCE [LARGE SCALE GENOMIC DNA]</scope>
    <source>
        <strain evidence="4 5">441</strain>
    </source>
</reference>
<dbReference type="GO" id="GO:0006874">
    <property type="term" value="P:intracellular calcium ion homeostasis"/>
    <property type="evidence" value="ECO:0007669"/>
    <property type="project" value="TreeGrafter"/>
</dbReference>
<keyword evidence="2" id="KW-0472">Membrane</keyword>
<dbReference type="GO" id="GO:0016020">
    <property type="term" value="C:membrane"/>
    <property type="evidence" value="ECO:0007669"/>
    <property type="project" value="TreeGrafter"/>
</dbReference>